<dbReference type="Proteomes" id="UP001172083">
    <property type="component" value="Unassembled WGS sequence"/>
</dbReference>
<dbReference type="InterPro" id="IPR025665">
    <property type="entry name" value="Beta-barrel_OMP_2"/>
</dbReference>
<dbReference type="Pfam" id="PF13568">
    <property type="entry name" value="OMP_b-brl_2"/>
    <property type="match status" value="1"/>
</dbReference>
<sequence>MKNRIITSVFTFFILWASQLSAQDLKIGAKGGLNVASFGGDFGDVGPRAGFHLGLYCNREQTDRVNLQAELLYSLQGVKIEDEDIRANLSYINIPLLAQVKLPEIVEGLSAHGGLQFGFLLSANQKGTFRGNSVDRDIKDDFKGLDASFVIGAGYEMDSGLNFGLRYNAGLNDINNQTDEDADAKVNNQVFQIWVAYQLWSN</sequence>
<proteinExistence type="predicted"/>
<name>A0ABT8LFW9_9BACT</name>
<feature type="domain" description="Outer membrane protein beta-barrel" evidence="1">
    <location>
        <begin position="22"/>
        <end position="174"/>
    </location>
</feature>
<comment type="caution">
    <text evidence="2">The sequence shown here is derived from an EMBL/GenBank/DDBJ whole genome shotgun (WGS) entry which is preliminary data.</text>
</comment>
<gene>
    <name evidence="2" type="ORF">QQ020_27485</name>
</gene>
<evidence type="ECO:0000313" key="3">
    <source>
        <dbReference type="Proteomes" id="UP001172083"/>
    </source>
</evidence>
<evidence type="ECO:0000259" key="1">
    <source>
        <dbReference type="Pfam" id="PF13568"/>
    </source>
</evidence>
<protein>
    <submittedName>
        <fullName evidence="2">Porin family protein</fullName>
    </submittedName>
</protein>
<keyword evidence="3" id="KW-1185">Reference proteome</keyword>
<evidence type="ECO:0000313" key="2">
    <source>
        <dbReference type="EMBL" id="MDN5215852.1"/>
    </source>
</evidence>
<accession>A0ABT8LFW9</accession>
<dbReference type="SUPFAM" id="SSF56925">
    <property type="entry name" value="OMPA-like"/>
    <property type="match status" value="1"/>
</dbReference>
<dbReference type="EMBL" id="JAUJEB010000007">
    <property type="protein sequence ID" value="MDN5215852.1"/>
    <property type="molecule type" value="Genomic_DNA"/>
</dbReference>
<dbReference type="RefSeq" id="WP_346761189.1">
    <property type="nucleotide sequence ID" value="NZ_JAUJEB010000007.1"/>
</dbReference>
<reference evidence="2" key="1">
    <citation type="submission" date="2023-06" db="EMBL/GenBank/DDBJ databases">
        <title>Genomic of Agaribacillus aureum.</title>
        <authorList>
            <person name="Wang G."/>
        </authorList>
    </citation>
    <scope>NUCLEOTIDE SEQUENCE</scope>
    <source>
        <strain evidence="2">BMA12</strain>
    </source>
</reference>
<dbReference type="InterPro" id="IPR011250">
    <property type="entry name" value="OMP/PagP_B-barrel"/>
</dbReference>
<organism evidence="2 3">
    <name type="scientific">Agaribacillus aureus</name>
    <dbReference type="NCBI Taxonomy" id="3051825"/>
    <lineage>
        <taxon>Bacteria</taxon>
        <taxon>Pseudomonadati</taxon>
        <taxon>Bacteroidota</taxon>
        <taxon>Cytophagia</taxon>
        <taxon>Cytophagales</taxon>
        <taxon>Splendidivirgaceae</taxon>
        <taxon>Agaribacillus</taxon>
    </lineage>
</organism>